<dbReference type="Proteomes" id="UP001215503">
    <property type="component" value="Unassembled WGS sequence"/>
</dbReference>
<comment type="caution">
    <text evidence="2">The sequence shown here is derived from an EMBL/GenBank/DDBJ whole genome shotgun (WGS) entry which is preliminary data.</text>
</comment>
<dbReference type="SUPFAM" id="SSF101738">
    <property type="entry name" value="SspB-like"/>
    <property type="match status" value="1"/>
</dbReference>
<dbReference type="Gene3D" id="2.30.30.220">
    <property type="entry name" value="SspB-like"/>
    <property type="match status" value="1"/>
</dbReference>
<dbReference type="GO" id="GO:0006508">
    <property type="term" value="P:proteolysis"/>
    <property type="evidence" value="ECO:0007669"/>
    <property type="project" value="UniProtKB-KW"/>
</dbReference>
<evidence type="ECO:0000313" key="3">
    <source>
        <dbReference type="Proteomes" id="UP001215503"/>
    </source>
</evidence>
<reference evidence="2 3" key="1">
    <citation type="submission" date="2023-03" db="EMBL/GenBank/DDBJ databases">
        <title>Fodinicurvata sp. CAU 1616 isolated from sea sendiment.</title>
        <authorList>
            <person name="Kim W."/>
        </authorList>
    </citation>
    <scope>NUCLEOTIDE SEQUENCE [LARGE SCALE GENOMIC DNA]</scope>
    <source>
        <strain evidence="2 3">CAU 1616</strain>
    </source>
</reference>
<keyword evidence="3" id="KW-1185">Reference proteome</keyword>
<evidence type="ECO:0000313" key="2">
    <source>
        <dbReference type="EMBL" id="MDF2096283.1"/>
    </source>
</evidence>
<dbReference type="InterPro" id="IPR007481">
    <property type="entry name" value="SspB"/>
</dbReference>
<protein>
    <submittedName>
        <fullName evidence="2">ClpXP protease specificity-enhancing factor SspB</fullName>
    </submittedName>
</protein>
<accession>A0ABT5YMU0</accession>
<dbReference type="Pfam" id="PF04386">
    <property type="entry name" value="SspB"/>
    <property type="match status" value="1"/>
</dbReference>
<dbReference type="InterPro" id="IPR036760">
    <property type="entry name" value="SspB-like_sf"/>
</dbReference>
<keyword evidence="2" id="KW-0378">Hydrolase</keyword>
<keyword evidence="2" id="KW-0645">Protease</keyword>
<proteinExistence type="predicted"/>
<gene>
    <name evidence="2" type="ORF">P2G67_09875</name>
</gene>
<evidence type="ECO:0000256" key="1">
    <source>
        <dbReference type="SAM" id="MobiDB-lite"/>
    </source>
</evidence>
<sequence length="168" mass="18897">MSDEVLRYDLMVEDALRGVVRVALQQVVAEGLPGEHHFYITFRTTHPGVQIADRLRARYPDEMTIVLQHRFWDLKVEEEHFEVTLTFGDIAENLVIPFDALTGFADPSVRFGLQFGALSMLQDSVEEGDGTETTASPDEGETEAEQPDSAPVDEGEKVVTLDRFRKKT</sequence>
<dbReference type="GO" id="GO:0008233">
    <property type="term" value="F:peptidase activity"/>
    <property type="evidence" value="ECO:0007669"/>
    <property type="project" value="UniProtKB-KW"/>
</dbReference>
<organism evidence="2 3">
    <name type="scientific">Aquibaculum arenosum</name>
    <dbReference type="NCBI Taxonomy" id="3032591"/>
    <lineage>
        <taxon>Bacteria</taxon>
        <taxon>Pseudomonadati</taxon>
        <taxon>Pseudomonadota</taxon>
        <taxon>Alphaproteobacteria</taxon>
        <taxon>Rhodospirillales</taxon>
        <taxon>Rhodovibrionaceae</taxon>
        <taxon>Aquibaculum</taxon>
    </lineage>
</organism>
<dbReference type="EMBL" id="JARHUD010000005">
    <property type="protein sequence ID" value="MDF2096283.1"/>
    <property type="molecule type" value="Genomic_DNA"/>
</dbReference>
<name>A0ABT5YMU0_9PROT</name>
<feature type="compositionally biased region" description="Basic and acidic residues" evidence="1">
    <location>
        <begin position="154"/>
        <end position="168"/>
    </location>
</feature>
<dbReference type="RefSeq" id="WP_275822542.1">
    <property type="nucleotide sequence ID" value="NZ_JARHUD010000005.1"/>
</dbReference>
<feature type="region of interest" description="Disordered" evidence="1">
    <location>
        <begin position="124"/>
        <end position="168"/>
    </location>
</feature>